<dbReference type="RefSeq" id="WP_132479066.1">
    <property type="nucleotide sequence ID" value="NZ_SMKW01000001.1"/>
</dbReference>
<protein>
    <submittedName>
        <fullName evidence="3">Uncharacterized protein</fullName>
    </submittedName>
</protein>
<feature type="transmembrane region" description="Helical" evidence="2">
    <location>
        <begin position="157"/>
        <end position="180"/>
    </location>
</feature>
<reference evidence="3 4" key="1">
    <citation type="submission" date="2019-03" db="EMBL/GenBank/DDBJ databases">
        <title>Draft genome sequences of novel Actinobacteria.</title>
        <authorList>
            <person name="Sahin N."/>
            <person name="Ay H."/>
            <person name="Saygin H."/>
        </authorList>
    </citation>
    <scope>NUCLEOTIDE SEQUENCE [LARGE SCALE GENOMIC DNA]</scope>
    <source>
        <strain evidence="3 4">7K502</strain>
    </source>
</reference>
<comment type="caution">
    <text evidence="3">The sequence shown here is derived from an EMBL/GenBank/DDBJ whole genome shotgun (WGS) entry which is preliminary data.</text>
</comment>
<evidence type="ECO:0000256" key="1">
    <source>
        <dbReference type="SAM" id="MobiDB-lite"/>
    </source>
</evidence>
<keyword evidence="4" id="KW-1185">Reference proteome</keyword>
<keyword evidence="2" id="KW-1133">Transmembrane helix</keyword>
<evidence type="ECO:0000256" key="2">
    <source>
        <dbReference type="SAM" id="Phobius"/>
    </source>
</evidence>
<feature type="transmembrane region" description="Helical" evidence="2">
    <location>
        <begin position="186"/>
        <end position="204"/>
    </location>
</feature>
<feature type="region of interest" description="Disordered" evidence="1">
    <location>
        <begin position="230"/>
        <end position="251"/>
    </location>
</feature>
<dbReference type="AlphaFoldDB" id="A0A4R4ZES4"/>
<dbReference type="EMBL" id="SMKW01000001">
    <property type="protein sequence ID" value="TDD56546.1"/>
    <property type="molecule type" value="Genomic_DNA"/>
</dbReference>
<organism evidence="3 4">
    <name type="scientific">Saccharopolyspora elongata</name>
    <dbReference type="NCBI Taxonomy" id="2530387"/>
    <lineage>
        <taxon>Bacteria</taxon>
        <taxon>Bacillati</taxon>
        <taxon>Actinomycetota</taxon>
        <taxon>Actinomycetes</taxon>
        <taxon>Pseudonocardiales</taxon>
        <taxon>Pseudonocardiaceae</taxon>
        <taxon>Saccharopolyspora</taxon>
    </lineage>
</organism>
<name>A0A4R4ZES4_9PSEU</name>
<dbReference type="OrthoDB" id="4746246at2"/>
<gene>
    <name evidence="3" type="ORF">E1288_00160</name>
</gene>
<keyword evidence="2" id="KW-0812">Transmembrane</keyword>
<proteinExistence type="predicted"/>
<evidence type="ECO:0000313" key="4">
    <source>
        <dbReference type="Proteomes" id="UP000294947"/>
    </source>
</evidence>
<dbReference type="Proteomes" id="UP000294947">
    <property type="component" value="Unassembled WGS sequence"/>
</dbReference>
<accession>A0A4R4ZES4</accession>
<sequence length="251" mass="26442">MSATATADQFSAVLDKAQHLLGRLERMSGEVVSAVESKAKALPGVIADKVIWTLEQSIKPYNDGLQLIRNYLSHPGDADALRKASEAWNSEVGGVASDLAATISTQFLKADDAWEGKAAYTYKQTIPGQQEALKSIKTITDALMDALTELASAVTSFMSAIAIATGTLAAATGTLIMAGLASLPGLVVWFLSCATAVFASLSSAGEQLSSFAKTVRTQMAALKKQLENNATFPNGEWPRQTTDLSDGITPL</sequence>
<keyword evidence="2" id="KW-0472">Membrane</keyword>
<evidence type="ECO:0000313" key="3">
    <source>
        <dbReference type="EMBL" id="TDD56546.1"/>
    </source>
</evidence>